<accession>A0A0J5V5S8</accession>
<evidence type="ECO:0000256" key="1">
    <source>
        <dbReference type="RuleBase" id="RU003936"/>
    </source>
</evidence>
<dbReference type="GO" id="GO:0030234">
    <property type="term" value="F:enzyme regulator activity"/>
    <property type="evidence" value="ECO:0007669"/>
    <property type="project" value="InterPro"/>
</dbReference>
<dbReference type="AlphaFoldDB" id="A0A0J5V5S8"/>
<dbReference type="InterPro" id="IPR011322">
    <property type="entry name" value="N-reg_PII-like_a/b"/>
</dbReference>
<dbReference type="GO" id="GO:0005524">
    <property type="term" value="F:ATP binding"/>
    <property type="evidence" value="ECO:0007669"/>
    <property type="project" value="TreeGrafter"/>
</dbReference>
<sequence length="113" mass="12545">MKKVEAIIRAEAFINLREALSTRGFSGLTVSEAAGCGKQKGKQGIFRGNKFEIKLVPRIKVEMVVDDEQVEDIVDLIVEYCSTNTVGDGKIFIYPVEEVIRIRSGERGKQAVL</sequence>
<name>A0A0J5V5S8_9BACI</name>
<dbReference type="Pfam" id="PF00543">
    <property type="entry name" value="P-II"/>
    <property type="match status" value="1"/>
</dbReference>
<comment type="caution">
    <text evidence="2">The sequence shown here is derived from an EMBL/GenBank/DDBJ whole genome shotgun (WGS) entry which is preliminary data.</text>
</comment>
<dbReference type="PATRIC" id="fig|189381.10.peg.3947"/>
<proteinExistence type="inferred from homology"/>
<comment type="similarity">
    <text evidence="1">Belongs to the P(II) protein family.</text>
</comment>
<dbReference type="PRINTS" id="PR00340">
    <property type="entry name" value="PIIGLNB"/>
</dbReference>
<dbReference type="PANTHER" id="PTHR30115">
    <property type="entry name" value="NITROGEN REGULATORY PROTEIN P-II"/>
    <property type="match status" value="1"/>
</dbReference>
<dbReference type="RefSeq" id="WP_048004356.1">
    <property type="nucleotide sequence ID" value="NZ_CP047095.1"/>
</dbReference>
<dbReference type="InterPro" id="IPR015867">
    <property type="entry name" value="N-reg_PII/ATP_PRibTrfase_C"/>
</dbReference>
<dbReference type="SUPFAM" id="SSF54913">
    <property type="entry name" value="GlnB-like"/>
    <property type="match status" value="1"/>
</dbReference>
<dbReference type="GO" id="GO:0006808">
    <property type="term" value="P:regulation of nitrogen utilization"/>
    <property type="evidence" value="ECO:0007669"/>
    <property type="project" value="InterPro"/>
</dbReference>
<dbReference type="Proteomes" id="UP000076510">
    <property type="component" value="Unassembled WGS sequence"/>
</dbReference>
<dbReference type="PROSITE" id="PS00638">
    <property type="entry name" value="PII_GLNB_CTER"/>
    <property type="match status" value="1"/>
</dbReference>
<dbReference type="EMBL" id="LQQY01000021">
    <property type="protein sequence ID" value="KZE47634.1"/>
    <property type="molecule type" value="Genomic_DNA"/>
</dbReference>
<dbReference type="InterPro" id="IPR017918">
    <property type="entry name" value="N-reg_PII_CS"/>
</dbReference>
<dbReference type="GO" id="GO:0005829">
    <property type="term" value="C:cytosol"/>
    <property type="evidence" value="ECO:0007669"/>
    <property type="project" value="TreeGrafter"/>
</dbReference>
<dbReference type="OrthoDB" id="9802729at2"/>
<dbReference type="PROSITE" id="PS51343">
    <property type="entry name" value="PII_GLNB_DOM"/>
    <property type="match status" value="1"/>
</dbReference>
<evidence type="ECO:0000313" key="3">
    <source>
        <dbReference type="Proteomes" id="UP000076510"/>
    </source>
</evidence>
<dbReference type="SMART" id="SM00938">
    <property type="entry name" value="P-II"/>
    <property type="match status" value="1"/>
</dbReference>
<protein>
    <submittedName>
        <fullName evidence="2">Transcriptional regulator</fullName>
    </submittedName>
</protein>
<organism evidence="2 3">
    <name type="scientific">Rossellomorea marisflavi</name>
    <dbReference type="NCBI Taxonomy" id="189381"/>
    <lineage>
        <taxon>Bacteria</taxon>
        <taxon>Bacillati</taxon>
        <taxon>Bacillota</taxon>
        <taxon>Bacilli</taxon>
        <taxon>Bacillales</taxon>
        <taxon>Bacillaceae</taxon>
        <taxon>Rossellomorea</taxon>
    </lineage>
</organism>
<reference evidence="3" key="1">
    <citation type="submission" date="2016-01" db="EMBL/GenBank/DDBJ databases">
        <title>Whole genome sequencing of Bhargavaea cecembensis T14.</title>
        <authorList>
            <person name="Hong K.W."/>
        </authorList>
    </citation>
    <scope>NUCLEOTIDE SEQUENCE [LARGE SCALE GENOMIC DNA]</scope>
    <source>
        <strain evidence="3">M19</strain>
    </source>
</reference>
<evidence type="ECO:0000313" key="2">
    <source>
        <dbReference type="EMBL" id="KZE47634.1"/>
    </source>
</evidence>
<dbReference type="Gene3D" id="3.30.70.120">
    <property type="match status" value="1"/>
</dbReference>
<dbReference type="PANTHER" id="PTHR30115:SF11">
    <property type="entry name" value="NITROGEN REGULATORY PROTEIN P-II HOMOLOG"/>
    <property type="match status" value="1"/>
</dbReference>
<gene>
    <name evidence="2" type="ORF">AV649_20640</name>
</gene>
<dbReference type="InterPro" id="IPR002187">
    <property type="entry name" value="N-reg_PII"/>
</dbReference>